<keyword evidence="2" id="KW-1185">Reference proteome</keyword>
<evidence type="ECO:0000313" key="2">
    <source>
        <dbReference type="Proteomes" id="UP000575083"/>
    </source>
</evidence>
<dbReference type="AlphaFoldDB" id="A0A7X0PCE0"/>
<protein>
    <submittedName>
        <fullName evidence="1">Uncharacterized protein</fullName>
    </submittedName>
</protein>
<name>A0A7X0PCE0_9BURK</name>
<dbReference type="Proteomes" id="UP000575083">
    <property type="component" value="Unassembled WGS sequence"/>
</dbReference>
<evidence type="ECO:0000313" key="1">
    <source>
        <dbReference type="EMBL" id="MBB6559310.1"/>
    </source>
</evidence>
<reference evidence="1 2" key="1">
    <citation type="submission" date="2020-08" db="EMBL/GenBank/DDBJ databases">
        <title>Functional genomics of gut bacteria from endangered species of beetles.</title>
        <authorList>
            <person name="Carlos-Shanley C."/>
        </authorList>
    </citation>
    <scope>NUCLEOTIDE SEQUENCE [LARGE SCALE GENOMIC DNA]</scope>
    <source>
        <strain evidence="1 2">S00198</strain>
    </source>
</reference>
<sequence length="56" mass="6487">MMAVANFSGAWRLFSRRAKRMPSFPEPENHAWVENALRHKAAYLLMVKDPGEYLHG</sequence>
<gene>
    <name evidence="1" type="ORF">HNP48_001977</name>
</gene>
<proteinExistence type="predicted"/>
<accession>A0A7X0PCE0</accession>
<dbReference type="EMBL" id="JACHLK010000003">
    <property type="protein sequence ID" value="MBB6559310.1"/>
    <property type="molecule type" value="Genomic_DNA"/>
</dbReference>
<comment type="caution">
    <text evidence="1">The sequence shown here is derived from an EMBL/GenBank/DDBJ whole genome shotgun (WGS) entry which is preliminary data.</text>
</comment>
<organism evidence="1 2">
    <name type="scientific">Acidovorax soli</name>
    <dbReference type="NCBI Taxonomy" id="592050"/>
    <lineage>
        <taxon>Bacteria</taxon>
        <taxon>Pseudomonadati</taxon>
        <taxon>Pseudomonadota</taxon>
        <taxon>Betaproteobacteria</taxon>
        <taxon>Burkholderiales</taxon>
        <taxon>Comamonadaceae</taxon>
        <taxon>Acidovorax</taxon>
    </lineage>
</organism>